<dbReference type="InterPro" id="IPR003156">
    <property type="entry name" value="DHHA1_dom"/>
</dbReference>
<accession>A0A2U1DMB5</accession>
<organism evidence="3 4">
    <name type="scientific">Ezakiella coagulans</name>
    <dbReference type="NCBI Taxonomy" id="46507"/>
    <lineage>
        <taxon>Bacteria</taxon>
        <taxon>Bacillati</taxon>
        <taxon>Bacillota</taxon>
        <taxon>Tissierellia</taxon>
        <taxon>Ezakiella</taxon>
    </lineage>
</organism>
<feature type="domain" description="DHHA1" evidence="2">
    <location>
        <begin position="251"/>
        <end position="327"/>
    </location>
</feature>
<feature type="domain" description="DDH" evidence="1">
    <location>
        <begin position="27"/>
        <end position="167"/>
    </location>
</feature>
<sequence length="330" mass="36722">MTMILDANKRYESYAEKFLEAVEAAQKICISSHVSVDGDNLGSITALYNFLKDMGKDVTLLKSDIIPNQYNFLPGLSEIVSPEDFSGACDLYFSLDCADLERLGDNRDTFLNAKMRVVIDHHMTNEGYGNINFIEPEISSTCELLSEILFRTNKTISNDVATSLFTGLSTDTGRFLYTNVKAETFNVAERLLSLGADMNMINLNIYQSKPIRKLRILEIGLEKMTEALDGALTYTVITREDMERAGAFIYDLDEIINFIRDTEGVLVSFIVKEVEDDVYKVSLRSKGNLDVSKVATGFGGGGHKNASGLTYNGKLEELIKSLTEAIKNEL</sequence>
<dbReference type="Gene3D" id="3.90.1640.10">
    <property type="entry name" value="inorganic pyrophosphatase (n-terminal core)"/>
    <property type="match status" value="1"/>
</dbReference>
<dbReference type="SUPFAM" id="SSF64182">
    <property type="entry name" value="DHH phosphoesterases"/>
    <property type="match status" value="1"/>
</dbReference>
<dbReference type="EMBL" id="QEKV01000014">
    <property type="protein sequence ID" value="PVY88827.1"/>
    <property type="molecule type" value="Genomic_DNA"/>
</dbReference>
<evidence type="ECO:0000259" key="2">
    <source>
        <dbReference type="Pfam" id="PF02272"/>
    </source>
</evidence>
<proteinExistence type="predicted"/>
<keyword evidence="4" id="KW-1185">Reference proteome</keyword>
<protein>
    <submittedName>
        <fullName evidence="3">Phosphoesterase RecJ-like protein</fullName>
    </submittedName>
</protein>
<dbReference type="RefSeq" id="WP_165803644.1">
    <property type="nucleotide sequence ID" value="NZ_QEKV01000014.1"/>
</dbReference>
<dbReference type="Gene3D" id="3.10.310.30">
    <property type="match status" value="1"/>
</dbReference>
<dbReference type="GO" id="GO:0003676">
    <property type="term" value="F:nucleic acid binding"/>
    <property type="evidence" value="ECO:0007669"/>
    <property type="project" value="InterPro"/>
</dbReference>
<dbReference type="Pfam" id="PF02272">
    <property type="entry name" value="DHHA1"/>
    <property type="match status" value="1"/>
</dbReference>
<evidence type="ECO:0000313" key="3">
    <source>
        <dbReference type="EMBL" id="PVY88827.1"/>
    </source>
</evidence>
<dbReference type="InterPro" id="IPR051319">
    <property type="entry name" value="Oligoribo/pAp-PDE_c-di-AMP_PDE"/>
</dbReference>
<dbReference type="AlphaFoldDB" id="A0A2U1DMB5"/>
<evidence type="ECO:0000259" key="1">
    <source>
        <dbReference type="Pfam" id="PF01368"/>
    </source>
</evidence>
<comment type="caution">
    <text evidence="3">The sequence shown here is derived from an EMBL/GenBank/DDBJ whole genome shotgun (WGS) entry which is preliminary data.</text>
</comment>
<dbReference type="PANTHER" id="PTHR47618:SF1">
    <property type="entry name" value="BIFUNCTIONAL OLIGORIBONUCLEASE AND PAP PHOSPHATASE NRNA"/>
    <property type="match status" value="1"/>
</dbReference>
<dbReference type="Proteomes" id="UP000245793">
    <property type="component" value="Unassembled WGS sequence"/>
</dbReference>
<dbReference type="InterPro" id="IPR038763">
    <property type="entry name" value="DHH_sf"/>
</dbReference>
<evidence type="ECO:0000313" key="4">
    <source>
        <dbReference type="Proteomes" id="UP000245793"/>
    </source>
</evidence>
<reference evidence="3 4" key="1">
    <citation type="submission" date="2018-04" db="EMBL/GenBank/DDBJ databases">
        <title>Genomic Encyclopedia of Type Strains, Phase IV (KMG-IV): sequencing the most valuable type-strain genomes for metagenomic binning, comparative biology and taxonomic classification.</title>
        <authorList>
            <person name="Goeker M."/>
        </authorList>
    </citation>
    <scope>NUCLEOTIDE SEQUENCE [LARGE SCALE GENOMIC DNA]</scope>
    <source>
        <strain evidence="3 4">DSM 20705</strain>
    </source>
</reference>
<gene>
    <name evidence="3" type="ORF">C7381_1144</name>
</gene>
<name>A0A2U1DMB5_9FIRM</name>
<dbReference type="InterPro" id="IPR001667">
    <property type="entry name" value="DDH_dom"/>
</dbReference>
<dbReference type="Pfam" id="PF01368">
    <property type="entry name" value="DHH"/>
    <property type="match status" value="1"/>
</dbReference>
<dbReference type="PANTHER" id="PTHR47618">
    <property type="entry name" value="BIFUNCTIONAL OLIGORIBONUCLEASE AND PAP PHOSPHATASE NRNA"/>
    <property type="match status" value="1"/>
</dbReference>